<dbReference type="PROSITE" id="PS00211">
    <property type="entry name" value="ABC_TRANSPORTER_1"/>
    <property type="match status" value="2"/>
</dbReference>
<evidence type="ECO:0000259" key="5">
    <source>
        <dbReference type="PROSITE" id="PS50893"/>
    </source>
</evidence>
<keyword evidence="2" id="KW-0547">Nucleotide-binding</keyword>
<dbReference type="Pfam" id="PF12848">
    <property type="entry name" value="ABC_tran_Xtn"/>
    <property type="match status" value="1"/>
</dbReference>
<dbReference type="FunFam" id="3.40.50.300:FF:000011">
    <property type="entry name" value="Putative ABC transporter ATP-binding component"/>
    <property type="match status" value="1"/>
</dbReference>
<organism evidence="6 7">
    <name type="scientific">Clostridium amylolyticum</name>
    <dbReference type="NCBI Taxonomy" id="1121298"/>
    <lineage>
        <taxon>Bacteria</taxon>
        <taxon>Bacillati</taxon>
        <taxon>Bacillota</taxon>
        <taxon>Clostridia</taxon>
        <taxon>Eubacteriales</taxon>
        <taxon>Clostridiaceae</taxon>
        <taxon>Clostridium</taxon>
    </lineage>
</organism>
<dbReference type="NCBIfam" id="NF000355">
    <property type="entry name" value="ribo_prot_ABC_F"/>
    <property type="match status" value="1"/>
</dbReference>
<accession>A0A1M6LN73</accession>
<dbReference type="PANTHER" id="PTHR42855">
    <property type="entry name" value="ABC TRANSPORTER ATP-BINDING SUBUNIT"/>
    <property type="match status" value="1"/>
</dbReference>
<feature type="domain" description="ABC transporter" evidence="5">
    <location>
        <begin position="338"/>
        <end position="550"/>
    </location>
</feature>
<dbReference type="Gene3D" id="3.40.50.300">
    <property type="entry name" value="P-loop containing nucleotide triphosphate hydrolases"/>
    <property type="match status" value="2"/>
</dbReference>
<keyword evidence="1" id="KW-0677">Repeat</keyword>
<dbReference type="AlphaFoldDB" id="A0A1M6LN73"/>
<dbReference type="RefSeq" id="WP_073010246.1">
    <property type="nucleotide sequence ID" value="NZ_FQZO01000007.1"/>
</dbReference>
<dbReference type="InterPro" id="IPR051309">
    <property type="entry name" value="ABCF_ATPase"/>
</dbReference>
<evidence type="ECO:0000256" key="4">
    <source>
        <dbReference type="SAM" id="Coils"/>
    </source>
</evidence>
<dbReference type="InterPro" id="IPR003593">
    <property type="entry name" value="AAA+_ATPase"/>
</dbReference>
<dbReference type="InterPro" id="IPR032781">
    <property type="entry name" value="ABC_tran_Xtn"/>
</dbReference>
<dbReference type="FunFam" id="3.40.50.300:FF:000309">
    <property type="entry name" value="ABC transporter ATP-binding protein"/>
    <property type="match status" value="1"/>
</dbReference>
<dbReference type="InterPro" id="IPR003439">
    <property type="entry name" value="ABC_transporter-like_ATP-bd"/>
</dbReference>
<dbReference type="PANTHER" id="PTHR42855:SF2">
    <property type="entry name" value="DRUG RESISTANCE ABC TRANSPORTER,ATP-BINDING PROTEIN"/>
    <property type="match status" value="1"/>
</dbReference>
<evidence type="ECO:0000313" key="6">
    <source>
        <dbReference type="EMBL" id="SHJ72634.1"/>
    </source>
</evidence>
<reference evidence="6 7" key="1">
    <citation type="submission" date="2016-11" db="EMBL/GenBank/DDBJ databases">
        <authorList>
            <person name="Jaros S."/>
            <person name="Januszkiewicz K."/>
            <person name="Wedrychowicz H."/>
        </authorList>
    </citation>
    <scope>NUCLEOTIDE SEQUENCE [LARGE SCALE GENOMIC DNA]</scope>
    <source>
        <strain evidence="6 7">DSM 21864</strain>
    </source>
</reference>
<dbReference type="InterPro" id="IPR027417">
    <property type="entry name" value="P-loop_NTPase"/>
</dbReference>
<dbReference type="OrthoDB" id="9801441at2"/>
<evidence type="ECO:0000256" key="2">
    <source>
        <dbReference type="ARBA" id="ARBA00022741"/>
    </source>
</evidence>
<keyword evidence="4" id="KW-0175">Coiled coil</keyword>
<dbReference type="SUPFAM" id="SSF52540">
    <property type="entry name" value="P-loop containing nucleoside triphosphate hydrolases"/>
    <property type="match status" value="2"/>
</dbReference>
<dbReference type="SMART" id="SM00382">
    <property type="entry name" value="AAA"/>
    <property type="match status" value="2"/>
</dbReference>
<protein>
    <submittedName>
        <fullName evidence="6">ATPase components of ABC transporters with duplicated ATPase domains</fullName>
    </submittedName>
</protein>
<dbReference type="Pfam" id="PF00005">
    <property type="entry name" value="ABC_tran"/>
    <property type="match status" value="2"/>
</dbReference>
<evidence type="ECO:0000256" key="3">
    <source>
        <dbReference type="ARBA" id="ARBA00022840"/>
    </source>
</evidence>
<proteinExistence type="predicted"/>
<dbReference type="GO" id="GO:0005524">
    <property type="term" value="F:ATP binding"/>
    <property type="evidence" value="ECO:0007669"/>
    <property type="project" value="UniProtKB-KW"/>
</dbReference>
<feature type="domain" description="ABC transporter" evidence="5">
    <location>
        <begin position="4"/>
        <end position="265"/>
    </location>
</feature>
<dbReference type="STRING" id="1121298.SAMN05444401_3715"/>
<dbReference type="GO" id="GO:0003676">
    <property type="term" value="F:nucleic acid binding"/>
    <property type="evidence" value="ECO:0007669"/>
    <property type="project" value="UniProtKB-ARBA"/>
</dbReference>
<keyword evidence="3" id="KW-0067">ATP-binding</keyword>
<dbReference type="Proteomes" id="UP000184080">
    <property type="component" value="Unassembled WGS sequence"/>
</dbReference>
<dbReference type="PROSITE" id="PS50893">
    <property type="entry name" value="ABC_TRANSPORTER_2"/>
    <property type="match status" value="2"/>
</dbReference>
<dbReference type="CDD" id="cd03221">
    <property type="entry name" value="ABCF_EF-3"/>
    <property type="match status" value="2"/>
</dbReference>
<dbReference type="EMBL" id="FQZO01000007">
    <property type="protein sequence ID" value="SHJ72634.1"/>
    <property type="molecule type" value="Genomic_DNA"/>
</dbReference>
<sequence>MIELALNGVVKYFGAVQVLSNVTFEVQTKERVGIVGANGSGKTTILKIIAGIESLDKGDMFIKKGLTLGYLNQIPEYSEDYSAEEVLSKAFDSLKPLEIKMNNLEEKLQNSDESTFGEKEFQSILNKYSQVQHLYEGSGGYEKEEKLSKVCTGLDFKEDFLRQKFRSLSGGEKTRVVLGKILLENPDILLLDEPTNHLDMDTLEWLEGYLNTYKGIVVIVSHDRYFLDRVVTKIVEVEDMETTTYKGNYTHYVNEKENNMMLQFEAFQEQQKKIKAMEKAIKDLRDWAIRADNNKFFRRAASMQKRLDKMERIDKPILEKQNMKINFNAADRSGNEVVKVKELCKSFGDKELFLNGEMLIRYAERVALIGPNGSGKSTLLKILLNEEAADKGKAVLGASTKIGYLPQQINFKDEDKTIVECFREDIEILEGKAREYLSKFMFFGEMVYRKVKNLSGGEKSRLMLAKLLYEDVNLLILDEPTNHLDIDSIETLEETLINFKGTILFISHDRYFINKISKRIVSLENKGFVSYEGNYEYYKEKKIQLLAERSKANLVDRTISPQVEKNKPVILKSEDEKANKKAQEKKRQLEENIATLELQIKSIEEEMLLIGYDYEKLSKCEQKKRLLTSKLDELMELWIHM</sequence>
<gene>
    <name evidence="6" type="ORF">SAMN05444401_3715</name>
</gene>
<evidence type="ECO:0000313" key="7">
    <source>
        <dbReference type="Proteomes" id="UP000184080"/>
    </source>
</evidence>
<feature type="coiled-coil region" evidence="4">
    <location>
        <begin position="571"/>
        <end position="637"/>
    </location>
</feature>
<evidence type="ECO:0000256" key="1">
    <source>
        <dbReference type="ARBA" id="ARBA00022737"/>
    </source>
</evidence>
<name>A0A1M6LN73_9CLOT</name>
<keyword evidence="7" id="KW-1185">Reference proteome</keyword>
<dbReference type="GO" id="GO:0016887">
    <property type="term" value="F:ATP hydrolysis activity"/>
    <property type="evidence" value="ECO:0007669"/>
    <property type="project" value="InterPro"/>
</dbReference>
<dbReference type="InterPro" id="IPR017871">
    <property type="entry name" value="ABC_transporter-like_CS"/>
</dbReference>